<protein>
    <submittedName>
        <fullName evidence="10">MFS transporter</fullName>
    </submittedName>
</protein>
<dbReference type="CDD" id="cd17321">
    <property type="entry name" value="MFS_MMR_MDR_like"/>
    <property type="match status" value="1"/>
</dbReference>
<feature type="transmembrane region" description="Helical" evidence="8">
    <location>
        <begin position="67"/>
        <end position="90"/>
    </location>
</feature>
<feature type="transmembrane region" description="Helical" evidence="8">
    <location>
        <begin position="126"/>
        <end position="148"/>
    </location>
</feature>
<accession>A0ABQ3DBY7</accession>
<keyword evidence="5 8" id="KW-1133">Transmembrane helix</keyword>
<dbReference type="InterPro" id="IPR011701">
    <property type="entry name" value="MFS"/>
</dbReference>
<dbReference type="EMBL" id="BMVN01000103">
    <property type="protein sequence ID" value="GHA75207.1"/>
    <property type="molecule type" value="Genomic_DNA"/>
</dbReference>
<keyword evidence="3" id="KW-1003">Cell membrane</keyword>
<evidence type="ECO:0000256" key="8">
    <source>
        <dbReference type="SAM" id="Phobius"/>
    </source>
</evidence>
<keyword evidence="2" id="KW-0813">Transport</keyword>
<proteinExistence type="predicted"/>
<feature type="transmembrane region" description="Helical" evidence="8">
    <location>
        <begin position="154"/>
        <end position="173"/>
    </location>
</feature>
<dbReference type="InterPro" id="IPR020846">
    <property type="entry name" value="MFS_dom"/>
</dbReference>
<evidence type="ECO:0000256" key="1">
    <source>
        <dbReference type="ARBA" id="ARBA00004651"/>
    </source>
</evidence>
<dbReference type="PANTHER" id="PTHR42718">
    <property type="entry name" value="MAJOR FACILITATOR SUPERFAMILY MULTIDRUG TRANSPORTER MFSC"/>
    <property type="match status" value="1"/>
</dbReference>
<feature type="domain" description="Major facilitator superfamily (MFS) profile" evidence="9">
    <location>
        <begin position="1"/>
        <end position="448"/>
    </location>
</feature>
<dbReference type="PANTHER" id="PTHR42718:SF46">
    <property type="entry name" value="BLR6921 PROTEIN"/>
    <property type="match status" value="1"/>
</dbReference>
<feature type="transmembrane region" description="Helical" evidence="8">
    <location>
        <begin position="351"/>
        <end position="373"/>
    </location>
</feature>
<feature type="transmembrane region" description="Helical" evidence="8">
    <location>
        <begin position="258"/>
        <end position="281"/>
    </location>
</feature>
<gene>
    <name evidence="10" type="ORF">GCM10010345_91900</name>
</gene>
<dbReference type="Gene3D" id="1.20.1720.10">
    <property type="entry name" value="Multidrug resistance protein D"/>
    <property type="match status" value="1"/>
</dbReference>
<feature type="transmembrane region" description="Helical" evidence="8">
    <location>
        <begin position="34"/>
        <end position="55"/>
    </location>
</feature>
<evidence type="ECO:0000256" key="6">
    <source>
        <dbReference type="ARBA" id="ARBA00023136"/>
    </source>
</evidence>
<feature type="transmembrane region" description="Helical" evidence="8">
    <location>
        <begin position="422"/>
        <end position="444"/>
    </location>
</feature>
<feature type="transmembrane region" description="Helical" evidence="8">
    <location>
        <begin position="220"/>
        <end position="237"/>
    </location>
</feature>
<dbReference type="PROSITE" id="PS00216">
    <property type="entry name" value="SUGAR_TRANSPORT_1"/>
    <property type="match status" value="1"/>
</dbReference>
<name>A0ABQ3DBY7_9ACTN</name>
<evidence type="ECO:0000313" key="11">
    <source>
        <dbReference type="Proteomes" id="UP000653644"/>
    </source>
</evidence>
<evidence type="ECO:0000256" key="5">
    <source>
        <dbReference type="ARBA" id="ARBA00022989"/>
    </source>
</evidence>
<dbReference type="Proteomes" id="UP000653644">
    <property type="component" value="Unassembled WGS sequence"/>
</dbReference>
<dbReference type="InterPro" id="IPR005829">
    <property type="entry name" value="Sugar_transporter_CS"/>
</dbReference>
<evidence type="ECO:0000256" key="4">
    <source>
        <dbReference type="ARBA" id="ARBA00022692"/>
    </source>
</evidence>
<dbReference type="InterPro" id="IPR036259">
    <property type="entry name" value="MFS_trans_sf"/>
</dbReference>
<feature type="transmembrane region" description="Helical" evidence="8">
    <location>
        <begin position="385"/>
        <end position="410"/>
    </location>
</feature>
<keyword evidence="11" id="KW-1185">Reference proteome</keyword>
<dbReference type="Gene3D" id="1.20.1250.20">
    <property type="entry name" value="MFS general substrate transporter like domains"/>
    <property type="match status" value="1"/>
</dbReference>
<evidence type="ECO:0000259" key="9">
    <source>
        <dbReference type="PROSITE" id="PS50850"/>
    </source>
</evidence>
<feature type="transmembrane region" description="Helical" evidence="8">
    <location>
        <begin position="185"/>
        <end position="208"/>
    </location>
</feature>
<reference evidence="11" key="1">
    <citation type="journal article" date="2019" name="Int. J. Syst. Evol. Microbiol.">
        <title>The Global Catalogue of Microorganisms (GCM) 10K type strain sequencing project: providing services to taxonomists for standard genome sequencing and annotation.</title>
        <authorList>
            <consortium name="The Broad Institute Genomics Platform"/>
            <consortium name="The Broad Institute Genome Sequencing Center for Infectious Disease"/>
            <person name="Wu L."/>
            <person name="Ma J."/>
        </authorList>
    </citation>
    <scope>NUCLEOTIDE SEQUENCE [LARGE SCALE GENOMIC DNA]</scope>
    <source>
        <strain evidence="11">JCM 4733</strain>
    </source>
</reference>
<feature type="transmembrane region" description="Helical" evidence="8">
    <location>
        <begin position="287"/>
        <end position="311"/>
    </location>
</feature>
<keyword evidence="6 8" id="KW-0472">Membrane</keyword>
<evidence type="ECO:0000256" key="7">
    <source>
        <dbReference type="ARBA" id="ARBA00023251"/>
    </source>
</evidence>
<comment type="subcellular location">
    <subcellularLocation>
        <location evidence="1">Cell membrane</location>
        <topology evidence="1">Multi-pass membrane protein</topology>
    </subcellularLocation>
</comment>
<evidence type="ECO:0000256" key="2">
    <source>
        <dbReference type="ARBA" id="ARBA00022448"/>
    </source>
</evidence>
<dbReference type="Pfam" id="PF07690">
    <property type="entry name" value="MFS_1"/>
    <property type="match status" value="1"/>
</dbReference>
<sequence>MPALAAAAQFVLQLDFSIINVALPEIQRRLGLTAAGLQWVVTGYALTYGALLLVAGRAADLMGRKRALLVGLTAFGLSSLTGGLATSGFMLVVSRLAQGASAALVAPGALGVLTDAYTTPRARARALGVFQGSSAAGATAGIVLGGVLTEYLGWRSVLLVNPPVIAVLAWLMARKLPADHRGPAAARLDLPGAAPATTGAGALIYGLGEGQQRGFGSAPSLVPLLTAVLLTGVFVLVESRSADPMLPFALLRDRARRTGLVVMLLLGGVVAGYVYFVSLYLQRVRGMSTLLTGLALIPATALVMAVSILLSRRVQPRLGLRRTLLLALAFVGVGQLWLSTLTAHSGCAAPVLPGIVLTAVGMGLAFPTSSVAITSDVPPALRGLAGSMFVTAQQLGSAVGLAVLATIAAARTGGTGSPAAGYALSYLVATGIVALTALAVALLLPRADDGRS</sequence>
<evidence type="ECO:0000313" key="10">
    <source>
        <dbReference type="EMBL" id="GHA75207.1"/>
    </source>
</evidence>
<keyword evidence="7" id="KW-0046">Antibiotic resistance</keyword>
<evidence type="ECO:0000256" key="3">
    <source>
        <dbReference type="ARBA" id="ARBA00022475"/>
    </source>
</evidence>
<dbReference type="RefSeq" id="WP_189895112.1">
    <property type="nucleotide sequence ID" value="NZ_BMVN01000103.1"/>
</dbReference>
<dbReference type="SUPFAM" id="SSF103473">
    <property type="entry name" value="MFS general substrate transporter"/>
    <property type="match status" value="1"/>
</dbReference>
<dbReference type="PRINTS" id="PR01036">
    <property type="entry name" value="TCRTETB"/>
</dbReference>
<feature type="transmembrane region" description="Helical" evidence="8">
    <location>
        <begin position="323"/>
        <end position="345"/>
    </location>
</feature>
<dbReference type="PROSITE" id="PS50850">
    <property type="entry name" value="MFS"/>
    <property type="match status" value="1"/>
</dbReference>
<organism evidence="10 11">
    <name type="scientific">Streptomyces canarius</name>
    <dbReference type="NCBI Taxonomy" id="285453"/>
    <lineage>
        <taxon>Bacteria</taxon>
        <taxon>Bacillati</taxon>
        <taxon>Actinomycetota</taxon>
        <taxon>Actinomycetes</taxon>
        <taxon>Kitasatosporales</taxon>
        <taxon>Streptomycetaceae</taxon>
        <taxon>Streptomyces</taxon>
    </lineage>
</organism>
<keyword evidence="4 8" id="KW-0812">Transmembrane</keyword>
<feature type="transmembrane region" description="Helical" evidence="8">
    <location>
        <begin position="96"/>
        <end position="114"/>
    </location>
</feature>
<comment type="caution">
    <text evidence="10">The sequence shown here is derived from an EMBL/GenBank/DDBJ whole genome shotgun (WGS) entry which is preliminary data.</text>
</comment>